<evidence type="ECO:0000313" key="2">
    <source>
        <dbReference type="Proteomes" id="UP000538031"/>
    </source>
</evidence>
<gene>
    <name evidence="1" type="ORF">HA285_07910</name>
</gene>
<dbReference type="AlphaFoldDB" id="A0A7J4MXP4"/>
<accession>A0A7J4MXP4</accession>
<proteinExistence type="predicted"/>
<comment type="caution">
    <text evidence="1">The sequence shown here is derived from an EMBL/GenBank/DDBJ whole genome shotgun (WGS) entry which is preliminary data.</text>
</comment>
<evidence type="ECO:0000313" key="1">
    <source>
        <dbReference type="EMBL" id="HIH65498.1"/>
    </source>
</evidence>
<dbReference type="EMBL" id="DUHT01000088">
    <property type="protein sequence ID" value="HIH65498.1"/>
    <property type="molecule type" value="Genomic_DNA"/>
</dbReference>
<dbReference type="Gene3D" id="3.20.20.105">
    <property type="entry name" value="Queuine tRNA-ribosyltransferase-like"/>
    <property type="match status" value="1"/>
</dbReference>
<evidence type="ECO:0008006" key="3">
    <source>
        <dbReference type="Google" id="ProtNLM"/>
    </source>
</evidence>
<dbReference type="InterPro" id="IPR036511">
    <property type="entry name" value="TGT-like_sf"/>
</dbReference>
<dbReference type="GeneID" id="301442219"/>
<reference evidence="2" key="1">
    <citation type="journal article" date="2020" name="bioRxiv">
        <title>A rank-normalized archaeal taxonomy based on genome phylogeny resolves widespread incomplete and uneven classifications.</title>
        <authorList>
            <person name="Rinke C."/>
            <person name="Chuvochina M."/>
            <person name="Mussig A.J."/>
            <person name="Chaumeil P.-A."/>
            <person name="Waite D.W."/>
            <person name="Whitman W.B."/>
            <person name="Parks D.H."/>
            <person name="Hugenholtz P."/>
        </authorList>
    </citation>
    <scope>NUCLEOTIDE SEQUENCE [LARGE SCALE GENOMIC DNA]</scope>
</reference>
<organism evidence="1 2">
    <name type="scientific">Methanothermobacter thermautotrophicus</name>
    <name type="common">Methanobacterium thermoformicicum</name>
    <dbReference type="NCBI Taxonomy" id="145262"/>
    <lineage>
        <taxon>Archaea</taxon>
        <taxon>Methanobacteriati</taxon>
        <taxon>Methanobacteriota</taxon>
        <taxon>Methanomada group</taxon>
        <taxon>Methanobacteria</taxon>
        <taxon>Methanobacteriales</taxon>
        <taxon>Methanobacteriaceae</taxon>
        <taxon>Methanothermobacter</taxon>
    </lineage>
</organism>
<sequence>MKYWAGETPNNSIKLKHNYVMDSVINYYHLEDPKIEYDYNKLFLDNGAFSALKNSQKSILKEERVLNIQETLKPEYTVPLDYPFTPGMDKVVMKKRWEKTAENIEYWIDVTDLNLVPALHAWDRSSLNDNIKLLYRKDQDYISMGSILTTADEFNGFFGDRQPSKNLIDSIITTKQICDQYDLDIHIFGFGSSPIMYHIGAFIGIKSTDSIGYKRKAAYGKIILPQTGERYCGNGEAKFGNLRKKGDVASSYLTEDELQKLSQCKCPVCREQPADGSLRWENLRDDWVKRAYHNKWVMEHEEEVSRIYNDDKESYLKFLDETIGKSGLGHLWEYTKRRLTHYKIDLLY</sequence>
<dbReference type="Proteomes" id="UP000538031">
    <property type="component" value="Unassembled WGS sequence"/>
</dbReference>
<dbReference type="GO" id="GO:0006400">
    <property type="term" value="P:tRNA modification"/>
    <property type="evidence" value="ECO:0007669"/>
    <property type="project" value="InterPro"/>
</dbReference>
<protein>
    <recommendedName>
        <fullName evidence="3">tRNA-guanine(15) transglycosylase-like domain-containing protein</fullName>
    </recommendedName>
</protein>
<dbReference type="SUPFAM" id="SSF51713">
    <property type="entry name" value="tRNA-guanine transglycosylase"/>
    <property type="match status" value="1"/>
</dbReference>
<name>A0A7J4MXP4_METTF</name>
<dbReference type="RefSeq" id="WP_432703954.1">
    <property type="nucleotide sequence ID" value="NZ_CP194219.1"/>
</dbReference>